<evidence type="ECO:0000313" key="7">
    <source>
        <dbReference type="Proteomes" id="UP000199169"/>
    </source>
</evidence>
<sequence length="366" mass="41108">MRSQLMSRLWLWSERMYRVHFVDGIVLASSIKQFYRIAAGHIYFQALAAAVELDLFTILRAEGAMTLAELARRLDLAEQPCRILVQTLTANGVLKKRGDRYANTIMARIAFSSQNPRNVKATILWQKYIVYKPMARFLESLKEQRNVGLEEISGTGETLYERLEAHPALEKIFQDSMQEISVQANDLLARYVDFGKTRLLVDLGGGNGTNLLAVARRHPHLQGRVFDLPSICGKAAENFARQGMSDRLSAVPGNVFTDSFPEGADAFMFCHFLCIWSKSEDISFLKKAYDKLSPGGRVIVFDIMEQDSGDGPLAAAMGSPYFIGLATGRGMIYMKKEYEELCRQAGFSTIERVELPREHTAIIATK</sequence>
<dbReference type="AlphaFoldDB" id="A0A1A8XL19"/>
<keyword evidence="1 6" id="KW-0489">Methyltransferase</keyword>
<dbReference type="InterPro" id="IPR029063">
    <property type="entry name" value="SAM-dependent_MTases_sf"/>
</dbReference>
<dbReference type="GO" id="GO:0008171">
    <property type="term" value="F:O-methyltransferase activity"/>
    <property type="evidence" value="ECO:0007669"/>
    <property type="project" value="InterPro"/>
</dbReference>
<dbReference type="GO" id="GO:0046983">
    <property type="term" value="F:protein dimerization activity"/>
    <property type="evidence" value="ECO:0007669"/>
    <property type="project" value="InterPro"/>
</dbReference>
<dbReference type="InterPro" id="IPR036390">
    <property type="entry name" value="WH_DNA-bd_sf"/>
</dbReference>
<accession>A0A1A8XL19</accession>
<dbReference type="PIRSF" id="PIRSF005739">
    <property type="entry name" value="O-mtase"/>
    <property type="match status" value="1"/>
</dbReference>
<evidence type="ECO:0000259" key="4">
    <source>
        <dbReference type="Pfam" id="PF00891"/>
    </source>
</evidence>
<dbReference type="GO" id="GO:0032259">
    <property type="term" value="P:methylation"/>
    <property type="evidence" value="ECO:0007669"/>
    <property type="project" value="UniProtKB-KW"/>
</dbReference>
<evidence type="ECO:0000256" key="3">
    <source>
        <dbReference type="ARBA" id="ARBA00022691"/>
    </source>
</evidence>
<dbReference type="InterPro" id="IPR036388">
    <property type="entry name" value="WH-like_DNA-bd_sf"/>
</dbReference>
<evidence type="ECO:0000259" key="5">
    <source>
        <dbReference type="Pfam" id="PF08100"/>
    </source>
</evidence>
<proteinExistence type="predicted"/>
<protein>
    <submittedName>
        <fullName evidence="6">O-methyltransferase, family 2</fullName>
    </submittedName>
</protein>
<dbReference type="EMBL" id="FLQX01000094">
    <property type="protein sequence ID" value="SBT05097.1"/>
    <property type="molecule type" value="Genomic_DNA"/>
</dbReference>
<dbReference type="PANTHER" id="PTHR11746">
    <property type="entry name" value="O-METHYLTRANSFERASE"/>
    <property type="match status" value="1"/>
</dbReference>
<feature type="domain" description="O-methyltransferase C-terminal" evidence="4">
    <location>
        <begin position="151"/>
        <end position="348"/>
    </location>
</feature>
<dbReference type="Gene3D" id="3.40.50.150">
    <property type="entry name" value="Vaccinia Virus protein VP39"/>
    <property type="match status" value="1"/>
</dbReference>
<feature type="domain" description="O-methyltransferase dimerisation" evidence="5">
    <location>
        <begin position="36"/>
        <end position="109"/>
    </location>
</feature>
<dbReference type="InterPro" id="IPR001077">
    <property type="entry name" value="COMT_C"/>
</dbReference>
<organism evidence="6 7">
    <name type="scientific">Candidatus Accumulibacter aalborgensis</name>
    <dbReference type="NCBI Taxonomy" id="1860102"/>
    <lineage>
        <taxon>Bacteria</taxon>
        <taxon>Pseudomonadati</taxon>
        <taxon>Pseudomonadota</taxon>
        <taxon>Betaproteobacteria</taxon>
        <taxon>Candidatus Accumulibacter</taxon>
    </lineage>
</organism>
<gene>
    <name evidence="6" type="primary">tcmO (H</name>
    <name evidence="6" type="ORF">ACCAA_20155</name>
</gene>
<dbReference type="InterPro" id="IPR016461">
    <property type="entry name" value="COMT-like"/>
</dbReference>
<evidence type="ECO:0000313" key="6">
    <source>
        <dbReference type="EMBL" id="SBT05097.1"/>
    </source>
</evidence>
<dbReference type="CDD" id="cd02440">
    <property type="entry name" value="AdoMet_MTases"/>
    <property type="match status" value="1"/>
</dbReference>
<name>A0A1A8XL19_9PROT</name>
<dbReference type="SUPFAM" id="SSF53335">
    <property type="entry name" value="S-adenosyl-L-methionine-dependent methyltransferases"/>
    <property type="match status" value="1"/>
</dbReference>
<dbReference type="Pfam" id="PF00891">
    <property type="entry name" value="Methyltransf_2"/>
    <property type="match status" value="1"/>
</dbReference>
<dbReference type="STRING" id="1860102.ACCAA_20155"/>
<evidence type="ECO:0000256" key="2">
    <source>
        <dbReference type="ARBA" id="ARBA00022679"/>
    </source>
</evidence>
<evidence type="ECO:0000256" key="1">
    <source>
        <dbReference type="ARBA" id="ARBA00022603"/>
    </source>
</evidence>
<dbReference type="PROSITE" id="PS51683">
    <property type="entry name" value="SAM_OMT_II"/>
    <property type="match status" value="1"/>
</dbReference>
<dbReference type="Gene3D" id="1.20.58.1390">
    <property type="match status" value="1"/>
</dbReference>
<dbReference type="Proteomes" id="UP000199169">
    <property type="component" value="Unassembled WGS sequence"/>
</dbReference>
<dbReference type="Pfam" id="PF08100">
    <property type="entry name" value="Dimerisation"/>
    <property type="match status" value="1"/>
</dbReference>
<dbReference type="InterPro" id="IPR012967">
    <property type="entry name" value="COMT_dimerisation"/>
</dbReference>
<reference evidence="6 7" key="1">
    <citation type="submission" date="2016-06" db="EMBL/GenBank/DDBJ databases">
        <authorList>
            <person name="Kjaerup R.B."/>
            <person name="Dalgaard T.S."/>
            <person name="Juul-Madsen H.R."/>
        </authorList>
    </citation>
    <scope>NUCLEOTIDE SEQUENCE [LARGE SCALE GENOMIC DNA]</scope>
    <source>
        <strain evidence="6">3</strain>
    </source>
</reference>
<dbReference type="Gene3D" id="1.10.10.10">
    <property type="entry name" value="Winged helix-like DNA-binding domain superfamily/Winged helix DNA-binding domain"/>
    <property type="match status" value="1"/>
</dbReference>
<keyword evidence="7" id="KW-1185">Reference proteome</keyword>
<keyword evidence="2 6" id="KW-0808">Transferase</keyword>
<dbReference type="SUPFAM" id="SSF46785">
    <property type="entry name" value="Winged helix' DNA-binding domain"/>
    <property type="match status" value="1"/>
</dbReference>
<keyword evidence="3" id="KW-0949">S-adenosyl-L-methionine</keyword>